<organism evidence="4 5">
    <name type="scientific">Penicillium egyptiacum</name>
    <dbReference type="NCBI Taxonomy" id="1303716"/>
    <lineage>
        <taxon>Eukaryota</taxon>
        <taxon>Fungi</taxon>
        <taxon>Dikarya</taxon>
        <taxon>Ascomycota</taxon>
        <taxon>Pezizomycotina</taxon>
        <taxon>Eurotiomycetes</taxon>
        <taxon>Eurotiomycetidae</taxon>
        <taxon>Eurotiales</taxon>
        <taxon>Aspergillaceae</taxon>
        <taxon>Penicillium</taxon>
    </lineage>
</organism>
<name>A0A9W4K5L1_9EURO</name>
<proteinExistence type="predicted"/>
<evidence type="ECO:0000313" key="4">
    <source>
        <dbReference type="EMBL" id="CAG8891254.1"/>
    </source>
</evidence>
<keyword evidence="2" id="KW-1133">Transmembrane helix</keyword>
<evidence type="ECO:0000259" key="3">
    <source>
        <dbReference type="Pfam" id="PF24535"/>
    </source>
</evidence>
<evidence type="ECO:0000313" key="5">
    <source>
        <dbReference type="Proteomes" id="UP001154252"/>
    </source>
</evidence>
<keyword evidence="2" id="KW-0812">Transmembrane</keyword>
<feature type="region of interest" description="Disordered" evidence="1">
    <location>
        <begin position="243"/>
        <end position="283"/>
    </location>
</feature>
<reference evidence="4" key="1">
    <citation type="submission" date="2021-07" db="EMBL/GenBank/DDBJ databases">
        <authorList>
            <person name="Branca A.L. A."/>
        </authorList>
    </citation>
    <scope>NUCLEOTIDE SEQUENCE</scope>
</reference>
<feature type="transmembrane region" description="Helical" evidence="2">
    <location>
        <begin position="123"/>
        <end position="147"/>
    </location>
</feature>
<protein>
    <recommendedName>
        <fullName evidence="3">DUF7598 domain-containing protein</fullName>
    </recommendedName>
</protein>
<dbReference type="OrthoDB" id="5327148at2759"/>
<feature type="domain" description="DUF7598" evidence="3">
    <location>
        <begin position="13"/>
        <end position="144"/>
    </location>
</feature>
<dbReference type="AlphaFoldDB" id="A0A9W4K5L1"/>
<sequence length="283" mass="31429">MMTRLRESLAGPGYVILNVIRVLNIITFMDLIAACAVMLAKIDMLNSFFFFEAVTHAVVALVSLFMIISELPVLQTYFDNHWPMFGQESSFYSLGGIMMILGVATLGNLNTKAMAQETIGMTFWRIIISAGVLAMIVSVVNVLAVSIDIKNFETPQCTLGPMLTHFLQQSYIFSDPETGVSARQVRVDGAVAPQKAMSRTSSHRTLHLSVKREETLPTYTRQNPVKRATKRLTGRFPLKISKPMNPTLVEENDAASSKYSRDSAEIRPPDLAHHPAMYSGHMV</sequence>
<evidence type="ECO:0000256" key="1">
    <source>
        <dbReference type="SAM" id="MobiDB-lite"/>
    </source>
</evidence>
<comment type="caution">
    <text evidence="4">The sequence shown here is derived from an EMBL/GenBank/DDBJ whole genome shotgun (WGS) entry which is preliminary data.</text>
</comment>
<feature type="transmembrane region" description="Helical" evidence="2">
    <location>
        <begin position="89"/>
        <end position="111"/>
    </location>
</feature>
<dbReference type="InterPro" id="IPR056019">
    <property type="entry name" value="DUF7598"/>
</dbReference>
<dbReference type="Proteomes" id="UP001154252">
    <property type="component" value="Unassembled WGS sequence"/>
</dbReference>
<dbReference type="EMBL" id="CAJVRC010000843">
    <property type="protein sequence ID" value="CAG8891254.1"/>
    <property type="molecule type" value="Genomic_DNA"/>
</dbReference>
<keyword evidence="5" id="KW-1185">Reference proteome</keyword>
<feature type="transmembrane region" description="Helical" evidence="2">
    <location>
        <begin position="47"/>
        <end position="69"/>
    </location>
</feature>
<feature type="transmembrane region" description="Helical" evidence="2">
    <location>
        <begin position="20"/>
        <end position="40"/>
    </location>
</feature>
<gene>
    <name evidence="4" type="ORF">PEGY_LOCUS2838</name>
</gene>
<keyword evidence="2" id="KW-0472">Membrane</keyword>
<dbReference type="Pfam" id="PF24535">
    <property type="entry name" value="DUF7598"/>
    <property type="match status" value="1"/>
</dbReference>
<evidence type="ECO:0000256" key="2">
    <source>
        <dbReference type="SAM" id="Phobius"/>
    </source>
</evidence>
<accession>A0A9W4K5L1</accession>
<feature type="compositionally biased region" description="Basic and acidic residues" evidence="1">
    <location>
        <begin position="259"/>
        <end position="273"/>
    </location>
</feature>